<evidence type="ECO:0000313" key="9">
    <source>
        <dbReference type="EMBL" id="PWB96847.1"/>
    </source>
</evidence>
<evidence type="ECO:0000256" key="3">
    <source>
        <dbReference type="ARBA" id="ARBA00022692"/>
    </source>
</evidence>
<evidence type="ECO:0000259" key="8">
    <source>
        <dbReference type="Pfam" id="PF02687"/>
    </source>
</evidence>
<organism evidence="9 10">
    <name type="scientific">Homoserinimonas hongtaonis</name>
    <dbReference type="NCBI Taxonomy" id="2079791"/>
    <lineage>
        <taxon>Bacteria</taxon>
        <taxon>Bacillati</taxon>
        <taxon>Actinomycetota</taxon>
        <taxon>Actinomycetes</taxon>
        <taxon>Micrococcales</taxon>
        <taxon>Microbacteriaceae</taxon>
        <taxon>Homoserinimonas</taxon>
    </lineage>
</organism>
<accession>A0A2U1SZ02</accession>
<evidence type="ECO:0000256" key="7">
    <source>
        <dbReference type="SAM" id="Phobius"/>
    </source>
</evidence>
<dbReference type="GO" id="GO:0022857">
    <property type="term" value="F:transmembrane transporter activity"/>
    <property type="evidence" value="ECO:0007669"/>
    <property type="project" value="TreeGrafter"/>
</dbReference>
<name>A0A2U1SZ02_9MICO</name>
<evidence type="ECO:0000313" key="10">
    <source>
        <dbReference type="Proteomes" id="UP000244978"/>
    </source>
</evidence>
<keyword evidence="10" id="KW-1185">Reference proteome</keyword>
<feature type="transmembrane region" description="Helical" evidence="7">
    <location>
        <begin position="291"/>
        <end position="311"/>
    </location>
</feature>
<feature type="transmembrane region" description="Helical" evidence="7">
    <location>
        <begin position="431"/>
        <end position="451"/>
    </location>
</feature>
<evidence type="ECO:0000256" key="6">
    <source>
        <dbReference type="ARBA" id="ARBA00038076"/>
    </source>
</evidence>
<dbReference type="PANTHER" id="PTHR30572">
    <property type="entry name" value="MEMBRANE COMPONENT OF TRANSPORTER-RELATED"/>
    <property type="match status" value="1"/>
</dbReference>
<dbReference type="EMBL" id="QEEX01000001">
    <property type="protein sequence ID" value="PWB96847.1"/>
    <property type="molecule type" value="Genomic_DNA"/>
</dbReference>
<feature type="transmembrane region" description="Helical" evidence="7">
    <location>
        <begin position="18"/>
        <end position="43"/>
    </location>
</feature>
<dbReference type="InterPro" id="IPR003838">
    <property type="entry name" value="ABC3_permease_C"/>
</dbReference>
<sequence length="470" mass="47958">MTVSTSHSRGLKDHTSSLIVTALSAAFGVGLIQTTGYLTAIVAQNDISARNSVQLALAMVASVFILIAVYVGSIVTANTFATIIAGRTRTIALMRLVGATAKTLRLSVAREGLAVGAVGAAIGAAVGLVIVTAALELARATGAVPDLDYGAIDPLIVMPAGVVVVATWGASWVGSRRVLVVTPIQATGAAQERSREETRRRPVRNGVAALFFFGGLVALGVGVVLGLVNGLGFIVAFFGGIASFTGVVIGAHLVIPPLLRLTGRWFGSSASAQMAAENSTRYPERSARTTIGLVIGVTLITTFSVAAQGYADMIAAAQQNEPEAYAGTDDVIAITMAIFTALIGFSAVIAAFGMINNLSLSVIQRTRELGLLRALGFTGRQVRGMVVAESAQLTVTGVGIGLVLGVLYGWAGAQSLLGSMFGGPGLVLPTVPWLLVVVLAVGSALLTLAAAQIPARKATSVTPVLALAAD</sequence>
<dbReference type="GO" id="GO:0005886">
    <property type="term" value="C:plasma membrane"/>
    <property type="evidence" value="ECO:0007669"/>
    <property type="project" value="UniProtKB-SubCell"/>
</dbReference>
<feature type="transmembrane region" description="Helical" evidence="7">
    <location>
        <begin position="112"/>
        <end position="135"/>
    </location>
</feature>
<protein>
    <submittedName>
        <fullName evidence="9">ABC transporter permease</fullName>
    </submittedName>
</protein>
<evidence type="ECO:0000256" key="4">
    <source>
        <dbReference type="ARBA" id="ARBA00022989"/>
    </source>
</evidence>
<feature type="domain" description="ABC3 transporter permease C-terminal" evidence="8">
    <location>
        <begin position="342"/>
        <end position="457"/>
    </location>
</feature>
<dbReference type="InterPro" id="IPR050250">
    <property type="entry name" value="Macrolide_Exporter_MacB"/>
</dbReference>
<feature type="transmembrane region" description="Helical" evidence="7">
    <location>
        <begin position="155"/>
        <end position="174"/>
    </location>
</feature>
<evidence type="ECO:0000256" key="1">
    <source>
        <dbReference type="ARBA" id="ARBA00004651"/>
    </source>
</evidence>
<reference evidence="10" key="1">
    <citation type="submission" date="2018-04" db="EMBL/GenBank/DDBJ databases">
        <authorList>
            <person name="Liu S."/>
            <person name="Wang Z."/>
            <person name="Li J."/>
        </authorList>
    </citation>
    <scope>NUCLEOTIDE SEQUENCE [LARGE SCALE GENOMIC DNA]</scope>
    <source>
        <strain evidence="10">S1194</strain>
    </source>
</reference>
<feature type="transmembrane region" description="Helical" evidence="7">
    <location>
        <begin position="207"/>
        <end position="228"/>
    </location>
</feature>
<dbReference type="Pfam" id="PF02687">
    <property type="entry name" value="FtsX"/>
    <property type="match status" value="2"/>
</dbReference>
<proteinExistence type="inferred from homology"/>
<feature type="domain" description="ABC3 transporter permease C-terminal" evidence="8">
    <location>
        <begin position="63"/>
        <end position="178"/>
    </location>
</feature>
<keyword evidence="3 7" id="KW-0812">Transmembrane</keyword>
<comment type="subcellular location">
    <subcellularLocation>
        <location evidence="1">Cell membrane</location>
        <topology evidence="1">Multi-pass membrane protein</topology>
    </subcellularLocation>
</comment>
<feature type="transmembrane region" description="Helical" evidence="7">
    <location>
        <begin position="393"/>
        <end position="411"/>
    </location>
</feature>
<dbReference type="AlphaFoldDB" id="A0A2U1SZ02"/>
<feature type="transmembrane region" description="Helical" evidence="7">
    <location>
        <begin position="331"/>
        <end position="355"/>
    </location>
</feature>
<comment type="similarity">
    <text evidence="6">Belongs to the ABC-4 integral membrane protein family.</text>
</comment>
<dbReference type="PANTHER" id="PTHR30572:SF4">
    <property type="entry name" value="ABC TRANSPORTER PERMEASE YTRF"/>
    <property type="match status" value="1"/>
</dbReference>
<keyword evidence="2" id="KW-1003">Cell membrane</keyword>
<feature type="transmembrane region" description="Helical" evidence="7">
    <location>
        <begin position="234"/>
        <end position="255"/>
    </location>
</feature>
<gene>
    <name evidence="9" type="ORF">DF220_02630</name>
</gene>
<evidence type="ECO:0000256" key="5">
    <source>
        <dbReference type="ARBA" id="ARBA00023136"/>
    </source>
</evidence>
<dbReference type="RefSeq" id="WP_108996899.1">
    <property type="nucleotide sequence ID" value="NZ_QEEX01000001.1"/>
</dbReference>
<comment type="caution">
    <text evidence="9">The sequence shown here is derived from an EMBL/GenBank/DDBJ whole genome shotgun (WGS) entry which is preliminary data.</text>
</comment>
<dbReference type="Proteomes" id="UP000244978">
    <property type="component" value="Unassembled WGS sequence"/>
</dbReference>
<feature type="transmembrane region" description="Helical" evidence="7">
    <location>
        <begin position="55"/>
        <end position="85"/>
    </location>
</feature>
<keyword evidence="4 7" id="KW-1133">Transmembrane helix</keyword>
<evidence type="ECO:0000256" key="2">
    <source>
        <dbReference type="ARBA" id="ARBA00022475"/>
    </source>
</evidence>
<keyword evidence="5 7" id="KW-0472">Membrane</keyword>